<keyword evidence="10" id="KW-0092">Biotin</keyword>
<feature type="domain" description="Biotin carboxylation" evidence="17">
    <location>
        <begin position="47"/>
        <end position="540"/>
    </location>
</feature>
<proteinExistence type="predicted"/>
<dbReference type="Gene3D" id="3.30.1490.20">
    <property type="entry name" value="ATP-grasp fold, A domain"/>
    <property type="match status" value="1"/>
</dbReference>
<dbReference type="EMBL" id="HBDX01004515">
    <property type="protein sequence ID" value="CAD8223160.1"/>
    <property type="molecule type" value="Transcribed_RNA"/>
</dbReference>
<comment type="pathway">
    <text evidence="2">Lipid metabolism; malonyl-CoA biosynthesis; malonyl-CoA from acetyl-CoA: step 1/1.</text>
</comment>
<dbReference type="FunFam" id="2.40.50.100:FF:000005">
    <property type="entry name" value="Acetyl-CoA carboxylase 1"/>
    <property type="match status" value="1"/>
</dbReference>
<feature type="region of interest" description="Disordered" evidence="15">
    <location>
        <begin position="1047"/>
        <end position="1075"/>
    </location>
</feature>
<dbReference type="InterPro" id="IPR016185">
    <property type="entry name" value="PreATP-grasp_dom_sf"/>
</dbReference>
<dbReference type="Gene3D" id="3.90.226.10">
    <property type="entry name" value="2-enoyl-CoA Hydratase, Chain A, domain 1"/>
    <property type="match status" value="2"/>
</dbReference>
<evidence type="ECO:0000259" key="18">
    <source>
        <dbReference type="PROSITE" id="PS50980"/>
    </source>
</evidence>
<dbReference type="InterPro" id="IPR029045">
    <property type="entry name" value="ClpP/crotonase-like_dom_sf"/>
</dbReference>
<dbReference type="InterPro" id="IPR011054">
    <property type="entry name" value="Rudment_hybrid_motif"/>
</dbReference>
<dbReference type="Pfam" id="PF01039">
    <property type="entry name" value="Carboxyl_trans"/>
    <property type="match status" value="1"/>
</dbReference>
<dbReference type="PROSITE" id="PS50975">
    <property type="entry name" value="ATP_GRASP"/>
    <property type="match status" value="1"/>
</dbReference>
<dbReference type="InterPro" id="IPR000089">
    <property type="entry name" value="Biotin_lipoyl"/>
</dbReference>
<evidence type="ECO:0000259" key="16">
    <source>
        <dbReference type="PROSITE" id="PS50975"/>
    </source>
</evidence>
<dbReference type="GO" id="GO:0006633">
    <property type="term" value="P:fatty acid biosynthetic process"/>
    <property type="evidence" value="ECO:0007669"/>
    <property type="project" value="UniProtKB-KW"/>
</dbReference>
<sequence length="2147" mass="235160">MRDADDGAARERLPRRSMDRGLVRASPREDLDAAYEAYVLSRGGVRSIRKVLIANNGLGAVKAIRSMRLWAYETFKSHEVLHLVCMATPDDLAANAEYIRLADEFITVEGGSNRNNYANVDLIVKVARTCGADAVWPGWGHASENPQLPSQLAYHDIAFLGPPASAMDAVGDKICANILAQSCDVNVIPWSGSGLTVPGTSIPEDVLKQATLTDVADAVQRVGKIGFPVMIKASEGGGGKGIRKVNSIEELKTGFAQVQAEVPGSPIFIQKLSVDSRHLEVQMVADAHGQAIALYGRDCSVQRRHQKIIEEGPITVAPRALCEELERGAVRLAKKVGYCGVGTVEYLYNIKTGEYSFLEVNPRLQVEHPVTEQITGVNLPAVQLQLAMGIPLNKIPDVRRFFQQSDVRGVSSIDFDNTTPIAPLGHCVAGRITAEDPDSGFKPTSGAIHELHFRSLPGVNGSFSVGTSGGVHQFADSQFGHIFAFKPSRAEAITLLTHALSELSVRGEIHCNKKYLGKLLEKPEFLADEHDTAWLDGLIVARDRAETLHEHIVVACGAVLRSSTRHQKLEAEVASYLNRGVPPETWMTNLSEHNFELIYNDIKYNLRVTMGSEKLFYLHINGGLIEAEVLVLQDGGLKVLLDGRAYLVHPEETKVGMKIHVNGLPCFFPDDFDATKLIAQGPGKLLKYLICDGERVESNQPYCEIEVMKTVMPLIATSTGTIRHVARVGAILEAGDVLCDVAVEDATGVRRCAPFTGEFTKMHTRSLTGMLPDDSPLVRFSRTSTGVDQILAGYDYNGDPTEVLFDVLGTLPLVVDDFMESREAVISRARPSARLELREIAEAMSASIVGEANGENTTDAVSAAVMRVRALINEYGADFAPLAAFCERHDGGLAQSRARVLTRYLESFLDTEEPFSSCASTEDAIMFLRDRYRNDVSVVAKYAHANAKLKRRSDLVLKILEQISLHDMIDIPSCNAAVVRCMNLSGRDYELVSQTAREIIVRKQEITRKSRRERMAAASRANRMSRDESFSAFAQISLDDAKRKKRSASLSKTSAGSESDLMSNAASDNETSDSNPSFKRYVGNIYLDRHNSITRYQSYSNIDEATDEILDAHTWESLFDSTSETSRTTAIETLFGATGVDTYMIPNAQPEPCACEPEVMRVWLDDTIHLFAPSLGHAVAALPDATANKPKKLHFIISYHRLVGRNDTDIRAAAEAFVTGQYLAGALKCEGLEYVVVTLLALDAKPHHFAFKRTSEDSTVEGFCEMSSARGFWPHIADQMEVERLALFRVECVGVLSSRSHHRHTNFVTPSEYTVGVFLAEEPNVKPGHKQPQRDRRVFLRAAVYNKDLLFENSPSEGTPRRTALGSVTMDSELARTTIGGSSSGVHDDSVFADVLGSLELAVGRHRTAANHVFINLVGADAEDDLPSVEAAIASFIHTAFNDLKRLKVACVEVRVGTGSVIAMNTSGLRFKITKTLDCAARDVHPLLNKIQRKRMACQNLSSTYVYDIPEIFANVLAEINPGVGDIIDLMELIFDPRTRALVCSDRAPGLNEVGMVCWRVKLATTEYPKGREIILVANDITHMSGSLSPPEDSVYRAAFDLAVAEGLPCVYISSNSGARIGLDEAVKAAFRVKWVDDDDVSKGFKYIYLSEDDYEILSAKGRVKAKRIVYRDEIHYALTDVCGGQSVECLQGSGEIAAATSRAYKHTVTMAYVTGRSVGIGAYCSRLCQRVVQHVDAPLILTGASALNKVLGREVYTSNSQIGGPKVMGANGVSHLTVPDDVHGVKNILQWLSYVPSRRGAPLPCVPCVDPVRRYVTFNPPSSPHDPRELLHSFFDTDSFMEVMPDWGRTVITGRARLGGVPIGAVAVETRTVDKTIPADPAFASAQIAEESQAGQVWFPDSAFKTAQAIGDMNREGLPLIIFANWRGFAGGLRDMYGEVLKYGAYIVDALREYKQPVFVYIPQGGELRGGAWVVIDSSINPEQMEFYAAEGAKGGVLEPEGIVDIKFRRQDLLSTMKRTIPGGIGDSHEDEAKKKALMPTFKQLAVHFAALHDTPGVMLHKKAIKAVIPWETSREFFALRLRARLAEERIKSAIIARGGSSADFPRLLASVSNVIEQVVAEEFGVVVPETHADVEAMLATINRDD</sequence>
<dbReference type="Pfam" id="PF21385">
    <property type="entry name" value="ACCA_BT"/>
    <property type="match status" value="1"/>
</dbReference>
<keyword evidence="11" id="KW-0511">Multifunctional enzyme</keyword>
<dbReference type="InterPro" id="IPR011762">
    <property type="entry name" value="COA_CT_N"/>
</dbReference>
<name>A0A7R9XQW5_9CHLO</name>
<evidence type="ECO:0000256" key="3">
    <source>
        <dbReference type="ARBA" id="ARBA00022516"/>
    </source>
</evidence>
<dbReference type="Pfam" id="PF08326">
    <property type="entry name" value="ACC_central"/>
    <property type="match status" value="2"/>
</dbReference>
<dbReference type="InterPro" id="IPR005481">
    <property type="entry name" value="BC-like_N"/>
</dbReference>
<dbReference type="GO" id="GO:0046872">
    <property type="term" value="F:metal ion binding"/>
    <property type="evidence" value="ECO:0007669"/>
    <property type="project" value="InterPro"/>
</dbReference>
<dbReference type="Pfam" id="PF00289">
    <property type="entry name" value="Biotin_carb_N"/>
    <property type="match status" value="1"/>
</dbReference>
<evidence type="ECO:0000256" key="10">
    <source>
        <dbReference type="ARBA" id="ARBA00023267"/>
    </source>
</evidence>
<evidence type="ECO:0000313" key="20">
    <source>
        <dbReference type="EMBL" id="CAD8223160.1"/>
    </source>
</evidence>
<feature type="domain" description="CoA carboxyltransferase C-terminal" evidence="19">
    <location>
        <begin position="1812"/>
        <end position="2098"/>
    </location>
</feature>
<evidence type="ECO:0000256" key="14">
    <source>
        <dbReference type="PROSITE-ProRule" id="PRU00409"/>
    </source>
</evidence>
<evidence type="ECO:0000256" key="6">
    <source>
        <dbReference type="ARBA" id="ARBA00022832"/>
    </source>
</evidence>
<dbReference type="InterPro" id="IPR005479">
    <property type="entry name" value="CPAse_ATP-bd"/>
</dbReference>
<dbReference type="Gene3D" id="3.40.50.20">
    <property type="match status" value="1"/>
</dbReference>
<evidence type="ECO:0000256" key="11">
    <source>
        <dbReference type="ARBA" id="ARBA00023268"/>
    </source>
</evidence>
<dbReference type="SMART" id="SM00878">
    <property type="entry name" value="Biotin_carb_C"/>
    <property type="match status" value="1"/>
</dbReference>
<comment type="cofactor">
    <cofactor evidence="1">
        <name>biotin</name>
        <dbReference type="ChEBI" id="CHEBI:57586"/>
    </cofactor>
</comment>
<keyword evidence="5 14" id="KW-0547">Nucleotide-binding</keyword>
<evidence type="ECO:0000256" key="9">
    <source>
        <dbReference type="ARBA" id="ARBA00023160"/>
    </source>
</evidence>
<keyword evidence="6" id="KW-0276">Fatty acid metabolism</keyword>
<dbReference type="SUPFAM" id="SSF52440">
    <property type="entry name" value="PreATP-grasp domain"/>
    <property type="match status" value="1"/>
</dbReference>
<keyword evidence="8" id="KW-0443">Lipid metabolism</keyword>
<dbReference type="PROSITE" id="PS00866">
    <property type="entry name" value="CPSASE_1"/>
    <property type="match status" value="1"/>
</dbReference>
<dbReference type="PANTHER" id="PTHR45728:SF3">
    <property type="entry name" value="ACETYL-COA CARBOXYLASE"/>
    <property type="match status" value="1"/>
</dbReference>
<evidence type="ECO:0000256" key="4">
    <source>
        <dbReference type="ARBA" id="ARBA00022598"/>
    </source>
</evidence>
<dbReference type="InterPro" id="IPR005482">
    <property type="entry name" value="Biotin_COase_C"/>
</dbReference>
<dbReference type="PROSITE" id="PS50989">
    <property type="entry name" value="COA_CT_CTER"/>
    <property type="match status" value="1"/>
</dbReference>
<dbReference type="PROSITE" id="PS50980">
    <property type="entry name" value="COA_CT_NTER"/>
    <property type="match status" value="1"/>
</dbReference>
<dbReference type="GO" id="GO:0005524">
    <property type="term" value="F:ATP binding"/>
    <property type="evidence" value="ECO:0007669"/>
    <property type="project" value="UniProtKB-UniRule"/>
</dbReference>
<dbReference type="InterPro" id="IPR001882">
    <property type="entry name" value="Biotin_BS"/>
</dbReference>
<dbReference type="InterPro" id="IPR011761">
    <property type="entry name" value="ATP-grasp"/>
</dbReference>
<dbReference type="SUPFAM" id="SSF52096">
    <property type="entry name" value="ClpP/crotonase"/>
    <property type="match status" value="2"/>
</dbReference>
<dbReference type="SUPFAM" id="SSF51246">
    <property type="entry name" value="Rudiment single hybrid motif"/>
    <property type="match status" value="1"/>
</dbReference>
<dbReference type="Pfam" id="PF02786">
    <property type="entry name" value="CPSase_L_D2"/>
    <property type="match status" value="1"/>
</dbReference>
<feature type="compositionally biased region" description="Polar residues" evidence="15">
    <location>
        <begin position="1056"/>
        <end position="1075"/>
    </location>
</feature>
<dbReference type="Pfam" id="PF02785">
    <property type="entry name" value="Biotin_carb_C"/>
    <property type="match status" value="1"/>
</dbReference>
<dbReference type="PANTHER" id="PTHR45728">
    <property type="entry name" value="ACETYL-COA CARBOXYLASE, ISOFORM A"/>
    <property type="match status" value="1"/>
</dbReference>
<evidence type="ECO:0008006" key="21">
    <source>
        <dbReference type="Google" id="ProtNLM"/>
    </source>
</evidence>
<dbReference type="SUPFAM" id="SSF56059">
    <property type="entry name" value="Glutathione synthetase ATP-binding domain-like"/>
    <property type="match status" value="1"/>
</dbReference>
<dbReference type="UniPathway" id="UPA00655">
    <property type="reaction ID" value="UER00711"/>
</dbReference>
<keyword evidence="9" id="KW-0275">Fatty acid biosynthesis</keyword>
<dbReference type="InterPro" id="IPR011764">
    <property type="entry name" value="Biotin_carboxylation_dom"/>
</dbReference>
<evidence type="ECO:0000256" key="2">
    <source>
        <dbReference type="ARBA" id="ARBA00004956"/>
    </source>
</evidence>
<keyword evidence="7 14" id="KW-0067">ATP-binding</keyword>
<dbReference type="InterPro" id="IPR013815">
    <property type="entry name" value="ATP_grasp_subdomain_1"/>
</dbReference>
<feature type="domain" description="ATP-grasp" evidence="16">
    <location>
        <begin position="194"/>
        <end position="388"/>
    </location>
</feature>
<evidence type="ECO:0000259" key="19">
    <source>
        <dbReference type="PROSITE" id="PS50989"/>
    </source>
</evidence>
<dbReference type="GO" id="GO:0003989">
    <property type="term" value="F:acetyl-CoA carboxylase activity"/>
    <property type="evidence" value="ECO:0007669"/>
    <property type="project" value="UniProtKB-EC"/>
</dbReference>
<accession>A0A7R9XQW5</accession>
<reference evidence="20" key="1">
    <citation type="submission" date="2021-01" db="EMBL/GenBank/DDBJ databases">
        <authorList>
            <person name="Corre E."/>
            <person name="Pelletier E."/>
            <person name="Niang G."/>
            <person name="Scheremetjew M."/>
            <person name="Finn R."/>
            <person name="Kale V."/>
            <person name="Holt S."/>
            <person name="Cochrane G."/>
            <person name="Meng A."/>
            <person name="Brown T."/>
            <person name="Cohen L."/>
        </authorList>
    </citation>
    <scope>NUCLEOTIDE SEQUENCE</scope>
    <source>
        <strain evidence="20">Clade-A-BCC118000</strain>
    </source>
</reference>
<evidence type="ECO:0000256" key="7">
    <source>
        <dbReference type="ARBA" id="ARBA00022840"/>
    </source>
</evidence>
<dbReference type="Pfam" id="PF00364">
    <property type="entry name" value="Biotin_lipoyl"/>
    <property type="match status" value="1"/>
</dbReference>
<dbReference type="SUPFAM" id="SSF51230">
    <property type="entry name" value="Single hybrid motif"/>
    <property type="match status" value="1"/>
</dbReference>
<dbReference type="InterPro" id="IPR011053">
    <property type="entry name" value="Single_hybrid_motif"/>
</dbReference>
<evidence type="ECO:0000256" key="8">
    <source>
        <dbReference type="ARBA" id="ARBA00023098"/>
    </source>
</evidence>
<dbReference type="PROSITE" id="PS00188">
    <property type="entry name" value="BIOTIN"/>
    <property type="match status" value="1"/>
</dbReference>
<dbReference type="PROSITE" id="PS50979">
    <property type="entry name" value="BC"/>
    <property type="match status" value="1"/>
</dbReference>
<dbReference type="GO" id="GO:0004075">
    <property type="term" value="F:biotin carboxylase activity"/>
    <property type="evidence" value="ECO:0007669"/>
    <property type="project" value="UniProtKB-EC"/>
</dbReference>
<gene>
    <name evidence="20" type="ORF">OLUC0939_LOCUS3884</name>
</gene>
<comment type="catalytic activity">
    <reaction evidence="13">
        <text>N(6)-biotinyl-L-lysyl-[protein] + hydrogencarbonate + ATP = N(6)-carboxybiotinyl-L-lysyl-[protein] + ADP + phosphate + H(+)</text>
        <dbReference type="Rhea" id="RHEA:13501"/>
        <dbReference type="Rhea" id="RHEA-COMP:10505"/>
        <dbReference type="Rhea" id="RHEA-COMP:10506"/>
        <dbReference type="ChEBI" id="CHEBI:15378"/>
        <dbReference type="ChEBI" id="CHEBI:17544"/>
        <dbReference type="ChEBI" id="CHEBI:30616"/>
        <dbReference type="ChEBI" id="CHEBI:43474"/>
        <dbReference type="ChEBI" id="CHEBI:83144"/>
        <dbReference type="ChEBI" id="CHEBI:83145"/>
        <dbReference type="ChEBI" id="CHEBI:456216"/>
        <dbReference type="EC" id="6.3.4.14"/>
    </reaction>
</comment>
<feature type="domain" description="CoA carboxyltransferase N-terminal" evidence="18">
    <location>
        <begin position="1484"/>
        <end position="1808"/>
    </location>
</feature>
<dbReference type="Gene3D" id="3.30.470.20">
    <property type="entry name" value="ATP-grasp fold, B domain"/>
    <property type="match status" value="1"/>
</dbReference>
<dbReference type="Gene3D" id="3.90.1770.10">
    <property type="entry name" value="PreATP-grasp domain"/>
    <property type="match status" value="1"/>
</dbReference>
<dbReference type="PROSITE" id="PS00867">
    <property type="entry name" value="CPSASE_2"/>
    <property type="match status" value="1"/>
</dbReference>
<evidence type="ECO:0000259" key="17">
    <source>
        <dbReference type="PROSITE" id="PS50979"/>
    </source>
</evidence>
<keyword evidence="4" id="KW-0436">Ligase</keyword>
<evidence type="ECO:0000256" key="12">
    <source>
        <dbReference type="ARBA" id="ARBA00048065"/>
    </source>
</evidence>
<evidence type="ECO:0000256" key="5">
    <source>
        <dbReference type="ARBA" id="ARBA00022741"/>
    </source>
</evidence>
<dbReference type="FunFam" id="3.30.1490.20:FF:000003">
    <property type="entry name" value="acetyl-CoA carboxylase isoform X1"/>
    <property type="match status" value="1"/>
</dbReference>
<dbReference type="InterPro" id="IPR013537">
    <property type="entry name" value="AcCoA_COase_cen"/>
</dbReference>
<evidence type="ECO:0000256" key="1">
    <source>
        <dbReference type="ARBA" id="ARBA00001953"/>
    </source>
</evidence>
<evidence type="ECO:0000256" key="13">
    <source>
        <dbReference type="ARBA" id="ARBA00048600"/>
    </source>
</evidence>
<comment type="catalytic activity">
    <reaction evidence="12">
        <text>hydrogencarbonate + acetyl-CoA + ATP = malonyl-CoA + ADP + phosphate + H(+)</text>
        <dbReference type="Rhea" id="RHEA:11308"/>
        <dbReference type="ChEBI" id="CHEBI:15378"/>
        <dbReference type="ChEBI" id="CHEBI:17544"/>
        <dbReference type="ChEBI" id="CHEBI:30616"/>
        <dbReference type="ChEBI" id="CHEBI:43474"/>
        <dbReference type="ChEBI" id="CHEBI:57288"/>
        <dbReference type="ChEBI" id="CHEBI:57384"/>
        <dbReference type="ChEBI" id="CHEBI:456216"/>
        <dbReference type="EC" id="6.4.1.2"/>
    </reaction>
</comment>
<dbReference type="Gene3D" id="2.40.50.100">
    <property type="match status" value="1"/>
</dbReference>
<organism evidence="20">
    <name type="scientific">Ostreococcus sp. 'lucimarinus'</name>
    <dbReference type="NCBI Taxonomy" id="242159"/>
    <lineage>
        <taxon>Eukaryota</taxon>
        <taxon>Viridiplantae</taxon>
        <taxon>Chlorophyta</taxon>
        <taxon>Mamiellophyceae</taxon>
        <taxon>Mamiellales</taxon>
        <taxon>Bathycoccaceae</taxon>
        <taxon>Ostreococcus</taxon>
    </lineage>
</organism>
<keyword evidence="3" id="KW-0444">Lipid biosynthesis</keyword>
<evidence type="ECO:0000256" key="15">
    <source>
        <dbReference type="SAM" id="MobiDB-lite"/>
    </source>
</evidence>
<dbReference type="GO" id="GO:2001295">
    <property type="term" value="P:malonyl-CoA biosynthetic process"/>
    <property type="evidence" value="ECO:0007669"/>
    <property type="project" value="UniProtKB-UniPathway"/>
</dbReference>
<protein>
    <recommendedName>
        <fullName evidence="21">Acetyl-CoA carboxylase</fullName>
    </recommendedName>
</protein>
<dbReference type="InterPro" id="IPR049076">
    <property type="entry name" value="ACCA"/>
</dbReference>
<dbReference type="Gene3D" id="2.40.460.10">
    <property type="entry name" value="Biotin dependent carboxylase carboxyltransferase"/>
    <property type="match status" value="1"/>
</dbReference>
<dbReference type="CDD" id="cd06850">
    <property type="entry name" value="biotinyl_domain"/>
    <property type="match status" value="1"/>
</dbReference>
<dbReference type="InterPro" id="IPR049074">
    <property type="entry name" value="ACCA_BT"/>
</dbReference>
<dbReference type="InterPro" id="IPR011763">
    <property type="entry name" value="COA_CT_C"/>
</dbReference>
<dbReference type="InterPro" id="IPR034733">
    <property type="entry name" value="AcCoA_carboxyl_beta"/>
</dbReference>